<accession>A0ABU0RVU1</accession>
<organism evidence="1 2">
    <name type="scientific">Streptomyces turgidiscabies</name>
    <dbReference type="NCBI Taxonomy" id="85558"/>
    <lineage>
        <taxon>Bacteria</taxon>
        <taxon>Bacillati</taxon>
        <taxon>Actinomycetota</taxon>
        <taxon>Actinomycetes</taxon>
        <taxon>Kitasatosporales</taxon>
        <taxon>Streptomycetaceae</taxon>
        <taxon>Streptomyces</taxon>
    </lineage>
</organism>
<evidence type="ECO:0000313" key="2">
    <source>
        <dbReference type="Proteomes" id="UP001223072"/>
    </source>
</evidence>
<keyword evidence="2" id="KW-1185">Reference proteome</keyword>
<dbReference type="Proteomes" id="UP001223072">
    <property type="component" value="Unassembled WGS sequence"/>
</dbReference>
<dbReference type="EMBL" id="JAUSZS010000007">
    <property type="protein sequence ID" value="MDQ0935928.1"/>
    <property type="molecule type" value="Genomic_DNA"/>
</dbReference>
<gene>
    <name evidence="1" type="ORF">QFZ49_005900</name>
</gene>
<comment type="caution">
    <text evidence="1">The sequence shown here is derived from an EMBL/GenBank/DDBJ whole genome shotgun (WGS) entry which is preliminary data.</text>
</comment>
<reference evidence="1 2" key="1">
    <citation type="submission" date="2023-07" db="EMBL/GenBank/DDBJ databases">
        <title>Comparative genomics of wheat-associated soil bacteria to identify genetic determinants of phenazine resistance.</title>
        <authorList>
            <person name="Mouncey N."/>
        </authorList>
    </citation>
    <scope>NUCLEOTIDE SEQUENCE [LARGE SCALE GENOMIC DNA]</scope>
    <source>
        <strain evidence="1 2">W2I16</strain>
    </source>
</reference>
<proteinExistence type="predicted"/>
<protein>
    <submittedName>
        <fullName evidence="1">Uncharacterized protein</fullName>
    </submittedName>
</protein>
<evidence type="ECO:0000313" key="1">
    <source>
        <dbReference type="EMBL" id="MDQ0935928.1"/>
    </source>
</evidence>
<name>A0ABU0RVU1_9ACTN</name>
<sequence>MTPGQRFGRLSRCCWTGGDGSGSARLVIAPPFSASAREAAVGCRHRMRSRHIKGDIILVEGVPESYDATATAKAMRETPPTD</sequence>